<dbReference type="Proteomes" id="UP001317963">
    <property type="component" value="Chromosome"/>
</dbReference>
<gene>
    <name evidence="1" type="ORF">E0F26_04525</name>
</gene>
<evidence type="ECO:0000313" key="2">
    <source>
        <dbReference type="Proteomes" id="UP001317963"/>
    </source>
</evidence>
<organism evidence="1 2">
    <name type="scientific">Candidatus Paraluminiphilus aquimaris</name>
    <dbReference type="NCBI Taxonomy" id="2518994"/>
    <lineage>
        <taxon>Bacteria</taxon>
        <taxon>Pseudomonadati</taxon>
        <taxon>Pseudomonadota</taxon>
        <taxon>Gammaproteobacteria</taxon>
        <taxon>Cellvibrionales</taxon>
        <taxon>Halieaceae</taxon>
        <taxon>Candidatus Paraluminiphilus</taxon>
    </lineage>
</organism>
<keyword evidence="2" id="KW-1185">Reference proteome</keyword>
<dbReference type="EMBL" id="CP036501">
    <property type="protein sequence ID" value="UZP75562.1"/>
    <property type="molecule type" value="Genomic_DNA"/>
</dbReference>
<protein>
    <recommendedName>
        <fullName evidence="3">Replicative helicase inhibitor G39P N-terminal domain-containing protein</fullName>
    </recommendedName>
</protein>
<evidence type="ECO:0008006" key="3">
    <source>
        <dbReference type="Google" id="ProtNLM"/>
    </source>
</evidence>
<proteinExistence type="predicted"/>
<accession>A0ABY6QA67</accession>
<reference evidence="1 2" key="1">
    <citation type="submission" date="2019-02" db="EMBL/GenBank/DDBJ databases">
        <title>Halieaceae_genomes.</title>
        <authorList>
            <person name="Li S.-H."/>
        </authorList>
    </citation>
    <scope>NUCLEOTIDE SEQUENCE [LARGE SCALE GENOMIC DNA]</scope>
    <source>
        <strain evidence="1 2">JH123</strain>
    </source>
</reference>
<dbReference type="InterPro" id="IPR009731">
    <property type="entry name" value="P-like"/>
</dbReference>
<dbReference type="Pfam" id="PF06992">
    <property type="entry name" value="Phage_lambda_P"/>
    <property type="match status" value="1"/>
</dbReference>
<sequence>MPAGRAETKTADDAGLDTDLVEAINQVFALFRLNYHNQYYAAWSEAQQLGQVKRLWLEALGHFSSDLILMGARRAIEGSEYLPTLNRMLASCSEALGELGLPTASAAYEEACLAPSPKAEATWTHPIAYLAGRDAGWYLLANHQRSEAWPTFQTHYNQWLRRALAGETLTIPERKAISATREEDAMSMDERKEALSALKEQLGF</sequence>
<evidence type="ECO:0000313" key="1">
    <source>
        <dbReference type="EMBL" id="UZP75562.1"/>
    </source>
</evidence>
<name>A0ABY6QA67_9GAMM</name>